<accession>A0ABX2D0V6</accession>
<dbReference type="HAMAP" id="MF_00582">
    <property type="entry name" value="UPF0215"/>
    <property type="match status" value="1"/>
</dbReference>
<reference evidence="1 2" key="1">
    <citation type="journal article" date="2020" name="Sci. Rep.">
        <title>A novel cyanobacterial geosmin producer, revising GeoA distribution and dispersion patterns in Bacteria.</title>
        <authorList>
            <person name="Churro C."/>
            <person name="Semedo-Aguiar A.P."/>
            <person name="Silva A.D."/>
            <person name="Pereira-Leal J.B."/>
            <person name="Leite R.B."/>
        </authorList>
    </citation>
    <scope>NUCLEOTIDE SEQUENCE [LARGE SCALE GENOMIC DNA]</scope>
    <source>
        <strain evidence="1 2">IPMA8</strain>
    </source>
</reference>
<dbReference type="RefSeq" id="WP_172190158.1">
    <property type="nucleotide sequence ID" value="NZ_CAWPPK010000294.1"/>
</dbReference>
<evidence type="ECO:0000313" key="2">
    <source>
        <dbReference type="Proteomes" id="UP000702425"/>
    </source>
</evidence>
<dbReference type="PANTHER" id="PTHR39518">
    <property type="entry name" value="UPF0215 PROTEIN MJ1150"/>
    <property type="match status" value="1"/>
</dbReference>
<sequence>MKLADLLRLDRTIKVIGFDDAPFSRTSGSLVSIAGVVCGGTRFEGMVWGQVLPDGLDATDAISGLLLGSKFLPQLHLVLLDGIAFGGFNIIDLPELASRLQIPCVAVMRRQPDLVAVEKALRHLPDLEYRLELLRRAGKIYAFEPFFFQVCGEKAEVIALVLQRLTDTGKVPEALRLAHLIGAAVITGVSGSSA</sequence>
<dbReference type="Proteomes" id="UP000702425">
    <property type="component" value="Unassembled WGS sequence"/>
</dbReference>
<evidence type="ECO:0000313" key="1">
    <source>
        <dbReference type="EMBL" id="NQE36229.1"/>
    </source>
</evidence>
<dbReference type="PIRSF" id="PIRSF006380">
    <property type="entry name" value="UCP006380"/>
    <property type="match status" value="1"/>
</dbReference>
<proteinExistence type="inferred from homology"/>
<dbReference type="PANTHER" id="PTHR39518:SF2">
    <property type="entry name" value="UPF0215 PROTEIN MJ1150"/>
    <property type="match status" value="1"/>
</dbReference>
<comment type="caution">
    <text evidence="1">The sequence shown here is derived from an EMBL/GenBank/DDBJ whole genome shotgun (WGS) entry which is preliminary data.</text>
</comment>
<name>A0ABX2D0V6_9CYAN</name>
<dbReference type="EMBL" id="SRRZ01000078">
    <property type="protein sequence ID" value="NQE36229.1"/>
    <property type="molecule type" value="Genomic_DNA"/>
</dbReference>
<keyword evidence="2" id="KW-1185">Reference proteome</keyword>
<organism evidence="1 2">
    <name type="scientific">Microcoleus asticus IPMA8</name>
    <dbReference type="NCBI Taxonomy" id="2563858"/>
    <lineage>
        <taxon>Bacteria</taxon>
        <taxon>Bacillati</taxon>
        <taxon>Cyanobacteriota</taxon>
        <taxon>Cyanophyceae</taxon>
        <taxon>Oscillatoriophycideae</taxon>
        <taxon>Oscillatoriales</taxon>
        <taxon>Microcoleaceae</taxon>
        <taxon>Microcoleus</taxon>
        <taxon>Microcoleus asticus</taxon>
    </lineage>
</organism>
<dbReference type="Pfam" id="PF01949">
    <property type="entry name" value="Endo_dU"/>
    <property type="match status" value="1"/>
</dbReference>
<gene>
    <name evidence="1" type="ORF">E5S67_03992</name>
</gene>
<dbReference type="InterPro" id="IPR002802">
    <property type="entry name" value="Endo_dU"/>
</dbReference>
<protein>
    <submittedName>
        <fullName evidence="1">Uncharacterized protein</fullName>
    </submittedName>
</protein>
<dbReference type="Gene3D" id="3.30.2170.10">
    <property type="entry name" value="archaeoglobus fulgidus dsm 4304 superfamily"/>
    <property type="match status" value="1"/>
</dbReference>